<dbReference type="PROSITE" id="PS51385">
    <property type="entry name" value="YJEF_N"/>
    <property type="match status" value="1"/>
</dbReference>
<accession>A0A368VFA6</accession>
<proteinExistence type="predicted"/>
<dbReference type="InterPro" id="IPR036652">
    <property type="entry name" value="YjeF_N_dom_sf"/>
</dbReference>
<dbReference type="InterPro" id="IPR004443">
    <property type="entry name" value="YjeF_N_dom"/>
</dbReference>
<dbReference type="AlphaFoldDB" id="A0A368VFA6"/>
<dbReference type="Proteomes" id="UP000252733">
    <property type="component" value="Unassembled WGS sequence"/>
</dbReference>
<feature type="domain" description="YjeF N-terminal" evidence="1">
    <location>
        <begin position="27"/>
        <end position="216"/>
    </location>
</feature>
<protein>
    <submittedName>
        <fullName evidence="2">NAD(P)H-hydrate epimerase</fullName>
    </submittedName>
</protein>
<name>A0A368VFA6_9BACT</name>
<sequence>MNIENIYTNDFPELKFSLEQALELEQFREMDYYAVENYYLPIELMMENAGLHLARLTATISRPGSTIKIGVGNGNNGGGGLVAARRLASWGYKVFVDPFVEITKPLPKTQLQRALEFGALQKSVKNPDVWIDAYLGFSQKLPLAPELLQRIENANKGSSINISLDIPTGFSGERNTFTFKASKVLTLAAPKKILFHLPAQIDVLVADIGIPAEVYKKFEINSPPFYQNSIIQLKR</sequence>
<dbReference type="EMBL" id="QPIZ01000004">
    <property type="protein sequence ID" value="RCW38334.1"/>
    <property type="molecule type" value="Genomic_DNA"/>
</dbReference>
<reference evidence="2 3" key="1">
    <citation type="submission" date="2018-07" db="EMBL/GenBank/DDBJ databases">
        <title>Freshwater and sediment microbial communities from various areas in North America, analyzing microbe dynamics in response to fracking.</title>
        <authorList>
            <person name="Lamendella R."/>
        </authorList>
    </citation>
    <scope>NUCLEOTIDE SEQUENCE [LARGE SCALE GENOMIC DNA]</scope>
    <source>
        <strain evidence="2 3">160A</strain>
    </source>
</reference>
<comment type="caution">
    <text evidence="2">The sequence shown here is derived from an EMBL/GenBank/DDBJ whole genome shotgun (WGS) entry which is preliminary data.</text>
</comment>
<dbReference type="SUPFAM" id="SSF64153">
    <property type="entry name" value="YjeF N-terminal domain-like"/>
    <property type="match status" value="1"/>
</dbReference>
<dbReference type="RefSeq" id="WP_114436522.1">
    <property type="nucleotide sequence ID" value="NZ_QPIZ01000004.1"/>
</dbReference>
<evidence type="ECO:0000313" key="2">
    <source>
        <dbReference type="EMBL" id="RCW38334.1"/>
    </source>
</evidence>
<organism evidence="2 3">
    <name type="scientific">Marinilabilia salmonicolor</name>
    <dbReference type="NCBI Taxonomy" id="989"/>
    <lineage>
        <taxon>Bacteria</taxon>
        <taxon>Pseudomonadati</taxon>
        <taxon>Bacteroidota</taxon>
        <taxon>Bacteroidia</taxon>
        <taxon>Marinilabiliales</taxon>
        <taxon>Marinilabiliaceae</taxon>
        <taxon>Marinilabilia</taxon>
    </lineage>
</organism>
<keyword evidence="3" id="KW-1185">Reference proteome</keyword>
<dbReference type="Pfam" id="PF03853">
    <property type="entry name" value="YjeF_N"/>
    <property type="match status" value="1"/>
</dbReference>
<dbReference type="Gene3D" id="3.40.50.10260">
    <property type="entry name" value="YjeF N-terminal domain"/>
    <property type="match status" value="1"/>
</dbReference>
<evidence type="ECO:0000313" key="3">
    <source>
        <dbReference type="Proteomes" id="UP000252733"/>
    </source>
</evidence>
<evidence type="ECO:0000259" key="1">
    <source>
        <dbReference type="PROSITE" id="PS51385"/>
    </source>
</evidence>
<gene>
    <name evidence="2" type="ORF">DFO77_10492</name>
</gene>